<dbReference type="Proteomes" id="UP000321532">
    <property type="component" value="Unassembled WGS sequence"/>
</dbReference>
<dbReference type="GO" id="GO:0003677">
    <property type="term" value="F:DNA binding"/>
    <property type="evidence" value="ECO:0007669"/>
    <property type="project" value="UniProtKB-KW"/>
</dbReference>
<dbReference type="RefSeq" id="WP_146902693.1">
    <property type="nucleotide sequence ID" value="NZ_BJYS01000039.1"/>
</dbReference>
<dbReference type="GO" id="GO:0006950">
    <property type="term" value="P:response to stress"/>
    <property type="evidence" value="ECO:0007669"/>
    <property type="project" value="TreeGrafter"/>
</dbReference>
<dbReference type="InterPro" id="IPR036388">
    <property type="entry name" value="WH-like_DNA-bd_sf"/>
</dbReference>
<feature type="domain" description="HTH marR-type" evidence="4">
    <location>
        <begin position="1"/>
        <end position="149"/>
    </location>
</feature>
<reference evidence="5 6" key="1">
    <citation type="submission" date="2019-07" db="EMBL/GenBank/DDBJ databases">
        <title>Whole genome shotgun sequence of Adhaeribacter aerolatus NBRC 106133.</title>
        <authorList>
            <person name="Hosoyama A."/>
            <person name="Uohara A."/>
            <person name="Ohji S."/>
            <person name="Ichikawa N."/>
        </authorList>
    </citation>
    <scope>NUCLEOTIDE SEQUENCE [LARGE SCALE GENOMIC DNA]</scope>
    <source>
        <strain evidence="5 6">NBRC 106133</strain>
    </source>
</reference>
<dbReference type="PROSITE" id="PS50995">
    <property type="entry name" value="HTH_MARR_2"/>
    <property type="match status" value="1"/>
</dbReference>
<keyword evidence="3" id="KW-0804">Transcription</keyword>
<evidence type="ECO:0000256" key="1">
    <source>
        <dbReference type="ARBA" id="ARBA00023015"/>
    </source>
</evidence>
<evidence type="ECO:0000259" key="4">
    <source>
        <dbReference type="PROSITE" id="PS50995"/>
    </source>
</evidence>
<dbReference type="InterPro" id="IPR036390">
    <property type="entry name" value="WH_DNA-bd_sf"/>
</dbReference>
<gene>
    <name evidence="5" type="ORF">AAE02nite_41690</name>
</gene>
<proteinExistence type="predicted"/>
<dbReference type="InterPro" id="IPR023187">
    <property type="entry name" value="Tscrpt_reg_MarR-type_CS"/>
</dbReference>
<evidence type="ECO:0000313" key="5">
    <source>
        <dbReference type="EMBL" id="GEO06505.1"/>
    </source>
</evidence>
<dbReference type="SUPFAM" id="SSF46785">
    <property type="entry name" value="Winged helix' DNA-binding domain"/>
    <property type="match status" value="1"/>
</dbReference>
<protein>
    <submittedName>
        <fullName evidence="5">MarR family transcriptional regulator</fullName>
    </submittedName>
</protein>
<dbReference type="InterPro" id="IPR000835">
    <property type="entry name" value="HTH_MarR-typ"/>
</dbReference>
<dbReference type="AlphaFoldDB" id="A0A512B3G5"/>
<dbReference type="InterPro" id="IPR039422">
    <property type="entry name" value="MarR/SlyA-like"/>
</dbReference>
<dbReference type="Pfam" id="PF12802">
    <property type="entry name" value="MarR_2"/>
    <property type="match status" value="1"/>
</dbReference>
<organism evidence="5 6">
    <name type="scientific">Adhaeribacter aerolatus</name>
    <dbReference type="NCBI Taxonomy" id="670289"/>
    <lineage>
        <taxon>Bacteria</taxon>
        <taxon>Pseudomonadati</taxon>
        <taxon>Bacteroidota</taxon>
        <taxon>Cytophagia</taxon>
        <taxon>Cytophagales</taxon>
        <taxon>Hymenobacteraceae</taxon>
        <taxon>Adhaeribacter</taxon>
    </lineage>
</organism>
<dbReference type="SMART" id="SM00347">
    <property type="entry name" value="HTH_MARR"/>
    <property type="match status" value="1"/>
</dbReference>
<dbReference type="EMBL" id="BJYS01000039">
    <property type="protein sequence ID" value="GEO06505.1"/>
    <property type="molecule type" value="Genomic_DNA"/>
</dbReference>
<evidence type="ECO:0000313" key="6">
    <source>
        <dbReference type="Proteomes" id="UP000321532"/>
    </source>
</evidence>
<evidence type="ECO:0000256" key="3">
    <source>
        <dbReference type="ARBA" id="ARBA00023163"/>
    </source>
</evidence>
<keyword evidence="6" id="KW-1185">Reference proteome</keyword>
<comment type="caution">
    <text evidence="5">The sequence shown here is derived from an EMBL/GenBank/DDBJ whole genome shotgun (WGS) entry which is preliminary data.</text>
</comment>
<name>A0A512B3G5_9BACT</name>
<sequence>MRIEEEIKQPVFKSVHQKALINLIYSAGWIEQRQAELLRAYGLTLPQYNILRILRGQHPKPATVNLLIERMLDKTSNASRIVDKLVAKGLVSRTQCEHDRRTVDVLITQAGLDLLERVVTDTKDAFFGLQHLTEAEAETLNHLLDKIRS</sequence>
<accession>A0A512B3G5</accession>
<dbReference type="GO" id="GO:0003700">
    <property type="term" value="F:DNA-binding transcription factor activity"/>
    <property type="evidence" value="ECO:0007669"/>
    <property type="project" value="InterPro"/>
</dbReference>
<keyword evidence="2" id="KW-0238">DNA-binding</keyword>
<dbReference type="PROSITE" id="PS01117">
    <property type="entry name" value="HTH_MARR_1"/>
    <property type="match status" value="1"/>
</dbReference>
<dbReference type="OrthoDB" id="763883at2"/>
<dbReference type="PANTHER" id="PTHR33164">
    <property type="entry name" value="TRANSCRIPTIONAL REGULATOR, MARR FAMILY"/>
    <property type="match status" value="1"/>
</dbReference>
<dbReference type="PANTHER" id="PTHR33164:SF101">
    <property type="entry name" value="TRANSCRIPTIONAL REPRESSOR MPRA"/>
    <property type="match status" value="1"/>
</dbReference>
<evidence type="ECO:0000256" key="2">
    <source>
        <dbReference type="ARBA" id="ARBA00023125"/>
    </source>
</evidence>
<dbReference type="Gene3D" id="1.10.10.10">
    <property type="entry name" value="Winged helix-like DNA-binding domain superfamily/Winged helix DNA-binding domain"/>
    <property type="match status" value="1"/>
</dbReference>
<keyword evidence="1" id="KW-0805">Transcription regulation</keyword>